<feature type="region of interest" description="Disordered" evidence="1">
    <location>
        <begin position="186"/>
        <end position="213"/>
    </location>
</feature>
<sequence>MNVMCFLRSVALAAALFVMPFAVHAASQKDFGAGTNTTYAIPAGSDRCQFWINGAGGGGGAGNANSAGGGGGSGAKGMFDVRGALGGINLQVTIPTGGAAGVYPGGNGGTAPTHTEITWPNGFKMIAGSAQGGYGGNGQPGPGGVGGNIATNTSDQGGSYTWPTEITSAGQFNLGAPAGMDGTSRLFGRGGNEGDTGGGGKGGWWGQNGHPGQGGYVHIECE</sequence>
<feature type="chain" id="PRO_5045208736" description="Glycine rich protein" evidence="2">
    <location>
        <begin position="26"/>
        <end position="222"/>
    </location>
</feature>
<dbReference type="RefSeq" id="WP_063093027.1">
    <property type="nucleotide sequence ID" value="NZ_JAINWB010000003.1"/>
</dbReference>
<dbReference type="Proteomes" id="UP000076167">
    <property type="component" value="Unassembled WGS sequence"/>
</dbReference>
<evidence type="ECO:0008006" key="5">
    <source>
        <dbReference type="Google" id="ProtNLM"/>
    </source>
</evidence>
<comment type="caution">
    <text evidence="3">The sequence shown here is derived from an EMBL/GenBank/DDBJ whole genome shotgun (WGS) entry which is preliminary data.</text>
</comment>
<proteinExistence type="predicted"/>
<dbReference type="EMBL" id="LPXL01000056">
    <property type="protein sequence ID" value="KZC97159.1"/>
    <property type="molecule type" value="Genomic_DNA"/>
</dbReference>
<name>A0ABR5XWG3_9PROT</name>
<evidence type="ECO:0000313" key="4">
    <source>
        <dbReference type="Proteomes" id="UP000076167"/>
    </source>
</evidence>
<feature type="signal peptide" evidence="2">
    <location>
        <begin position="1"/>
        <end position="25"/>
    </location>
</feature>
<evidence type="ECO:0000256" key="2">
    <source>
        <dbReference type="SAM" id="SignalP"/>
    </source>
</evidence>
<gene>
    <name evidence="3" type="ORF">AUP40_04275</name>
</gene>
<keyword evidence="4" id="KW-1185">Reference proteome</keyword>
<accession>A0ABR5XWG3</accession>
<keyword evidence="2" id="KW-0732">Signal</keyword>
<protein>
    <recommendedName>
        <fullName evidence="5">Glycine rich protein</fullName>
    </recommendedName>
</protein>
<feature type="compositionally biased region" description="Gly residues" evidence="1">
    <location>
        <begin position="188"/>
        <end position="213"/>
    </location>
</feature>
<reference evidence="3 4" key="1">
    <citation type="submission" date="2015-12" db="EMBL/GenBank/DDBJ databases">
        <title>Genome sequence of Thalassospira xiamenensis MCCC 1A03005.</title>
        <authorList>
            <person name="Lu L."/>
            <person name="Lai Q."/>
            <person name="Shao Z."/>
            <person name="Qian P."/>
        </authorList>
    </citation>
    <scope>NUCLEOTIDE SEQUENCE [LARGE SCALE GENOMIC DNA]</scope>
    <source>
        <strain evidence="3 4">MCCC 1A03005</strain>
    </source>
</reference>
<organism evidence="3 4">
    <name type="scientific">Thalassospira xiamenensis</name>
    <dbReference type="NCBI Taxonomy" id="220697"/>
    <lineage>
        <taxon>Bacteria</taxon>
        <taxon>Pseudomonadati</taxon>
        <taxon>Pseudomonadota</taxon>
        <taxon>Alphaproteobacteria</taxon>
        <taxon>Rhodospirillales</taxon>
        <taxon>Thalassospiraceae</taxon>
        <taxon>Thalassospira</taxon>
    </lineage>
</organism>
<evidence type="ECO:0000313" key="3">
    <source>
        <dbReference type="EMBL" id="KZC97159.1"/>
    </source>
</evidence>
<evidence type="ECO:0000256" key="1">
    <source>
        <dbReference type="SAM" id="MobiDB-lite"/>
    </source>
</evidence>